<dbReference type="PANTHER" id="PTHR43747">
    <property type="entry name" value="FAD-BINDING PROTEIN"/>
    <property type="match status" value="1"/>
</dbReference>
<dbReference type="SUPFAM" id="SSF51905">
    <property type="entry name" value="FAD/NAD(P)-binding domain"/>
    <property type="match status" value="1"/>
</dbReference>
<protein>
    <submittedName>
        <fullName evidence="3">Tryptophan 7-halogenase</fullName>
    </submittedName>
</protein>
<evidence type="ECO:0000313" key="4">
    <source>
        <dbReference type="Proteomes" id="UP000264589"/>
    </source>
</evidence>
<evidence type="ECO:0000313" key="3">
    <source>
        <dbReference type="EMBL" id="RFB04931.1"/>
    </source>
</evidence>
<sequence length="518" mass="57495">MTGAIREIVIVGGGTAGWLTAGILAADHRAASSDGLRVTLIESPDIPTLGVGEGTWPSLRDTLRRIGISETDFLRHCDASFKQGSRFDGWVNGKTDDIYYHPFDAPPPTDDIDPLALASAAPAGTPFAEAVSTQAILCQMGRAPKQAMTPEYAAVANYAYHLDAPAFAAMLREHCQTRLGVTLIIDTVDGIERDETGNISSLQAREHGNITGDLFVDCTGGRALLIGEAMRAELTDVSDLLFNDRALAIQIPNGESNSQIASQTTATAMPSGWVWDIALQSRRGIGHVFSSSHQDEETARNQLSDYIARTAPWSDLNGGDARLIKFRSAYRKTPWVGNVVAIGMSQGFVEPLEASAIVMIELSATMLSDTLPPRRELLEGSARRFNDRFSYRWERIVEFLKLHYVLSERPEPYWAAHRDPANSTGRLNDLLDRWRFEVPSREDFPQAQEIFPATSFIYILYGMGKYPADRPLRRRKDDKERAERFFAEIVTKTRKFAEGLPSNRELLDHLKSHGFPRI</sequence>
<dbReference type="InterPro" id="IPR033856">
    <property type="entry name" value="Trp_halogen"/>
</dbReference>
<accession>A0A371RHK9</accession>
<dbReference type="InterPro" id="IPR050816">
    <property type="entry name" value="Flavin-dep_Halogenase_NPB"/>
</dbReference>
<dbReference type="GO" id="GO:0004497">
    <property type="term" value="F:monooxygenase activity"/>
    <property type="evidence" value="ECO:0007669"/>
    <property type="project" value="InterPro"/>
</dbReference>
<feature type="binding site" evidence="2">
    <location>
        <position position="357"/>
    </location>
    <ligand>
        <name>FAD</name>
        <dbReference type="ChEBI" id="CHEBI:57692"/>
    </ligand>
</feature>
<dbReference type="PANTHER" id="PTHR43747:SF4">
    <property type="entry name" value="FLAVIN-DEPENDENT TRYPTOPHAN HALOGENASE"/>
    <property type="match status" value="1"/>
</dbReference>
<feature type="active site" evidence="1">
    <location>
        <position position="82"/>
    </location>
</feature>
<dbReference type="EMBL" id="QUQO01000001">
    <property type="protein sequence ID" value="RFB04931.1"/>
    <property type="molecule type" value="Genomic_DNA"/>
</dbReference>
<dbReference type="PIRSF" id="PIRSF011396">
    <property type="entry name" value="Trp_halogenase"/>
    <property type="match status" value="1"/>
</dbReference>
<keyword evidence="2" id="KW-0285">Flavoprotein</keyword>
<dbReference type="InterPro" id="IPR006905">
    <property type="entry name" value="Flavin_halogenase"/>
</dbReference>
<keyword evidence="2" id="KW-0274">FAD</keyword>
<evidence type="ECO:0000256" key="2">
    <source>
        <dbReference type="PIRSR" id="PIRSR011396-2"/>
    </source>
</evidence>
<dbReference type="Proteomes" id="UP000264589">
    <property type="component" value="Unassembled WGS sequence"/>
</dbReference>
<dbReference type="RefSeq" id="WP_116391562.1">
    <property type="nucleotide sequence ID" value="NZ_QUQO01000001.1"/>
</dbReference>
<feature type="binding site" evidence="2">
    <location>
        <position position="82"/>
    </location>
    <ligand>
        <name>7-chloro-L-tryptophan</name>
        <dbReference type="ChEBI" id="CHEBI:58713"/>
    </ligand>
</feature>
<feature type="binding site" evidence="2">
    <location>
        <begin position="13"/>
        <end position="16"/>
    </location>
    <ligand>
        <name>FAD</name>
        <dbReference type="ChEBI" id="CHEBI:57692"/>
    </ligand>
</feature>
<dbReference type="InParanoid" id="A0A371RHK9"/>
<keyword evidence="2" id="KW-0547">Nucleotide-binding</keyword>
<dbReference type="InterPro" id="IPR036188">
    <property type="entry name" value="FAD/NAD-bd_sf"/>
</dbReference>
<feature type="binding site" evidence="2">
    <location>
        <position position="188"/>
    </location>
    <ligand>
        <name>FAD</name>
        <dbReference type="ChEBI" id="CHEBI:57692"/>
    </ligand>
</feature>
<evidence type="ECO:0000256" key="1">
    <source>
        <dbReference type="PIRSR" id="PIRSR011396-1"/>
    </source>
</evidence>
<organism evidence="3 4">
    <name type="scientific">Parvularcula marina</name>
    <dbReference type="NCBI Taxonomy" id="2292771"/>
    <lineage>
        <taxon>Bacteria</taxon>
        <taxon>Pseudomonadati</taxon>
        <taxon>Pseudomonadota</taxon>
        <taxon>Alphaproteobacteria</taxon>
        <taxon>Parvularculales</taxon>
        <taxon>Parvularculaceae</taxon>
        <taxon>Parvularcula</taxon>
    </lineage>
</organism>
<feature type="binding site" evidence="2">
    <location>
        <position position="353"/>
    </location>
    <ligand>
        <name>L-tryptophan</name>
        <dbReference type="ChEBI" id="CHEBI:57912"/>
    </ligand>
</feature>
<dbReference type="Pfam" id="PF04820">
    <property type="entry name" value="Trp_halogenase"/>
    <property type="match status" value="1"/>
</dbReference>
<dbReference type="Gene3D" id="3.50.50.60">
    <property type="entry name" value="FAD/NAD(P)-binding domain"/>
    <property type="match status" value="1"/>
</dbReference>
<dbReference type="GO" id="GO:0000166">
    <property type="term" value="F:nucleotide binding"/>
    <property type="evidence" value="ECO:0007669"/>
    <property type="project" value="UniProtKB-KW"/>
</dbReference>
<dbReference type="AlphaFoldDB" id="A0A371RHK9"/>
<reference evidence="3 4" key="1">
    <citation type="submission" date="2018-08" db="EMBL/GenBank/DDBJ databases">
        <title>Parvularcula sp. SM1705, isolated from surface water of the South Sea China.</title>
        <authorList>
            <person name="Sun L."/>
        </authorList>
    </citation>
    <scope>NUCLEOTIDE SEQUENCE [LARGE SCALE GENOMIC DNA]</scope>
    <source>
        <strain evidence="3 4">SM1705</strain>
    </source>
</reference>
<dbReference type="OrthoDB" id="7178350at2"/>
<comment type="caution">
    <text evidence="3">The sequence shown here is derived from an EMBL/GenBank/DDBJ whole genome shotgun (WGS) entry which is preliminary data.</text>
</comment>
<keyword evidence="4" id="KW-1185">Reference proteome</keyword>
<name>A0A371RHK9_9PROT</name>
<proteinExistence type="predicted"/>
<gene>
    <name evidence="3" type="ORF">DX908_06305</name>
</gene>